<dbReference type="KEGG" id="tti:THITH_12640"/>
<dbReference type="InterPro" id="IPR036249">
    <property type="entry name" value="Thioredoxin-like_sf"/>
</dbReference>
<evidence type="ECO:0000313" key="3">
    <source>
        <dbReference type="Proteomes" id="UP000005289"/>
    </source>
</evidence>
<dbReference type="Proteomes" id="UP000005289">
    <property type="component" value="Chromosome"/>
</dbReference>
<dbReference type="InterPro" id="IPR012336">
    <property type="entry name" value="Thioredoxin-like_fold"/>
</dbReference>
<reference evidence="2 3" key="1">
    <citation type="submission" date="2013-12" db="EMBL/GenBank/DDBJ databases">
        <authorList>
            <consortium name="DOE Joint Genome Institute"/>
            <person name="Muyzer G."/>
            <person name="Huntemann M."/>
            <person name="Han J."/>
            <person name="Chen A."/>
            <person name="Kyrpides N."/>
            <person name="Mavromatis K."/>
            <person name="Markowitz V."/>
            <person name="Palaniappan K."/>
            <person name="Ivanova N."/>
            <person name="Schaumberg A."/>
            <person name="Pati A."/>
            <person name="Liolios K."/>
            <person name="Nordberg H.P."/>
            <person name="Cantor M.N."/>
            <person name="Hua S.X."/>
            <person name="Woyke T."/>
        </authorList>
    </citation>
    <scope>NUCLEOTIDE SEQUENCE [LARGE SCALE GENOMIC DNA]</scope>
    <source>
        <strain evidence="2 3">ARh 1</strain>
    </source>
</reference>
<gene>
    <name evidence="2" type="ORF">THITH_12640</name>
</gene>
<keyword evidence="3" id="KW-1185">Reference proteome</keyword>
<dbReference type="Pfam" id="PF13899">
    <property type="entry name" value="Thioredoxin_7"/>
    <property type="match status" value="1"/>
</dbReference>
<dbReference type="Pfam" id="PF13098">
    <property type="entry name" value="Thioredoxin_2"/>
    <property type="match status" value="1"/>
</dbReference>
<accession>W0DTC1</accession>
<evidence type="ECO:0000313" key="2">
    <source>
        <dbReference type="EMBL" id="AHF00214.1"/>
    </source>
</evidence>
<dbReference type="HOGENOM" id="CLU_067494_0_0_6"/>
<dbReference type="SUPFAM" id="SSF52833">
    <property type="entry name" value="Thioredoxin-like"/>
    <property type="match status" value="2"/>
</dbReference>
<organism evidence="2 3">
    <name type="scientific">Thioalkalivibrio paradoxus ARh 1</name>
    <dbReference type="NCBI Taxonomy" id="713585"/>
    <lineage>
        <taxon>Bacteria</taxon>
        <taxon>Pseudomonadati</taxon>
        <taxon>Pseudomonadota</taxon>
        <taxon>Gammaproteobacteria</taxon>
        <taxon>Chromatiales</taxon>
        <taxon>Ectothiorhodospiraceae</taxon>
        <taxon>Thioalkalivibrio</taxon>
    </lineage>
</organism>
<dbReference type="AlphaFoldDB" id="W0DTC1"/>
<evidence type="ECO:0000259" key="1">
    <source>
        <dbReference type="Pfam" id="PF13098"/>
    </source>
</evidence>
<name>W0DTC1_9GAMM</name>
<sequence length="341" mass="38159">MLALVALLLATASDARERLEYPEWFAPSLYDLPGDLDDAVARGKRGIALFFSAETCLHCVAMTRSTFQDPEIVRRLSGQFDVLAVDVFSDVEMVGLDGQMYRARELSEHERATFTPTLLFVDASGERMLRYVGFADAERMHLILGYLESDAWQQESLRDYAARLQEQDLPADPVAGAPALAAHLDGFQQPPADLAAQRTANPRPSLVLFERDGCEECQRLGEQILAHPAVQEVLDGFHTLRLNSDRPGVAVLPDGRHGTADELAAKLALAHRPGLVFFAEEGEEAFRMDSTWLIDHSGQLPDATRQDLLESFLARLEYVSSGAYRDWPQYQRWRAQRDRQG</sequence>
<feature type="domain" description="Thioredoxin-like fold" evidence="1">
    <location>
        <begin position="42"/>
        <end position="141"/>
    </location>
</feature>
<protein>
    <recommendedName>
        <fullName evidence="1">Thioredoxin-like fold domain-containing protein</fullName>
    </recommendedName>
</protein>
<dbReference type="STRING" id="713585.THITH_12640"/>
<proteinExistence type="predicted"/>
<dbReference type="EMBL" id="CP007029">
    <property type="protein sequence ID" value="AHF00214.1"/>
    <property type="molecule type" value="Genomic_DNA"/>
</dbReference>
<dbReference type="Gene3D" id="3.40.30.10">
    <property type="entry name" value="Glutaredoxin"/>
    <property type="match status" value="2"/>
</dbReference>